<evidence type="ECO:0000313" key="3">
    <source>
        <dbReference type="Proteomes" id="UP000763557"/>
    </source>
</evidence>
<dbReference type="PANTHER" id="PTHR35908:SF1">
    <property type="entry name" value="CONSERVED PROTEIN"/>
    <property type="match status" value="1"/>
</dbReference>
<proteinExistence type="predicted"/>
<evidence type="ECO:0000313" key="2">
    <source>
        <dbReference type="EMBL" id="NRN64469.1"/>
    </source>
</evidence>
<dbReference type="PANTHER" id="PTHR35908">
    <property type="entry name" value="HYPOTHETICAL FUSION PROTEIN"/>
    <property type="match status" value="1"/>
</dbReference>
<dbReference type="InterPro" id="IPR029068">
    <property type="entry name" value="Glyas_Bleomycin-R_OHBP_Dase"/>
</dbReference>
<dbReference type="Pfam" id="PF18029">
    <property type="entry name" value="Glyoxalase_6"/>
    <property type="match status" value="1"/>
</dbReference>
<evidence type="ECO:0000259" key="1">
    <source>
        <dbReference type="PROSITE" id="PS51819"/>
    </source>
</evidence>
<dbReference type="InterPro" id="IPR037523">
    <property type="entry name" value="VOC_core"/>
</dbReference>
<dbReference type="PROSITE" id="PS51819">
    <property type="entry name" value="VOC"/>
    <property type="match status" value="1"/>
</dbReference>
<dbReference type="Gene3D" id="3.10.180.10">
    <property type="entry name" value="2,3-Dihydroxybiphenyl 1,2-Dioxygenase, domain 1"/>
    <property type="match status" value="1"/>
</dbReference>
<dbReference type="EMBL" id="JAAATY010000003">
    <property type="protein sequence ID" value="NRN64469.1"/>
    <property type="molecule type" value="Genomic_DNA"/>
</dbReference>
<dbReference type="SUPFAM" id="SSF54593">
    <property type="entry name" value="Glyoxalase/Bleomycin resistance protein/Dihydroxybiphenyl dioxygenase"/>
    <property type="match status" value="1"/>
</dbReference>
<protein>
    <submittedName>
        <fullName evidence="2">Glyoxalase/bleomycin resistance protein/dioxygenase</fullName>
    </submittedName>
</protein>
<accession>A0ABX2F000</accession>
<dbReference type="InterPro" id="IPR041581">
    <property type="entry name" value="Glyoxalase_6"/>
</dbReference>
<comment type="caution">
    <text evidence="2">The sequence shown here is derived from an EMBL/GenBank/DDBJ whole genome shotgun (WGS) entry which is preliminary data.</text>
</comment>
<sequence>MPRLTLTATVLDAPDAGELANFYRALLGWQVRELEPDWVTIGPPDGGPGLSFQTEPLYERPTWPAAQGLQQMQSHLDIEVDDLEAACAHALAAGAVMADFQPQQNVRVFYDPVGHPFCLYVPD</sequence>
<gene>
    <name evidence="2" type="ORF">GC106_16750</name>
</gene>
<dbReference type="Proteomes" id="UP000763557">
    <property type="component" value="Unassembled WGS sequence"/>
</dbReference>
<name>A0ABX2F000_9PSEU</name>
<feature type="domain" description="VOC" evidence="1">
    <location>
        <begin position="5"/>
        <end position="123"/>
    </location>
</feature>
<organism evidence="2 3">
    <name type="scientific">Kibdelosporangium persicum</name>
    <dbReference type="NCBI Taxonomy" id="2698649"/>
    <lineage>
        <taxon>Bacteria</taxon>
        <taxon>Bacillati</taxon>
        <taxon>Actinomycetota</taxon>
        <taxon>Actinomycetes</taxon>
        <taxon>Pseudonocardiales</taxon>
        <taxon>Pseudonocardiaceae</taxon>
        <taxon>Kibdelosporangium</taxon>
    </lineage>
</organism>
<dbReference type="CDD" id="cd06587">
    <property type="entry name" value="VOC"/>
    <property type="match status" value="1"/>
</dbReference>
<keyword evidence="3" id="KW-1185">Reference proteome</keyword>
<reference evidence="2 3" key="1">
    <citation type="submission" date="2020-01" db="EMBL/GenBank/DDBJ databases">
        <title>Kibdelosporangium persica a novel Actinomycetes from a hot desert in Iran.</title>
        <authorList>
            <person name="Safaei N."/>
            <person name="Zaburannyi N."/>
            <person name="Mueller R."/>
            <person name="Wink J."/>
        </authorList>
    </citation>
    <scope>NUCLEOTIDE SEQUENCE [LARGE SCALE GENOMIC DNA]</scope>
    <source>
        <strain evidence="2 3">4NS15</strain>
    </source>
</reference>